<keyword evidence="2" id="KW-1185">Reference proteome</keyword>
<reference evidence="1 2" key="1">
    <citation type="submission" date="2023-10" db="EMBL/GenBank/DDBJ databases">
        <title>Draft genome sequence of Xylaria bambusicola isolate GMP-LS, the root and basal stem rot pathogen of sugarcane in Indonesia.</title>
        <authorList>
            <person name="Selvaraj P."/>
            <person name="Muralishankar V."/>
            <person name="Muruganantham S."/>
            <person name="Sp S."/>
            <person name="Haryani S."/>
            <person name="Lau K.J.X."/>
            <person name="Naqvi N.I."/>
        </authorList>
    </citation>
    <scope>NUCLEOTIDE SEQUENCE [LARGE SCALE GENOMIC DNA]</scope>
    <source>
        <strain evidence="1">GMP-LS</strain>
    </source>
</reference>
<dbReference type="AlphaFoldDB" id="A0AAN7UXN2"/>
<proteinExistence type="predicted"/>
<evidence type="ECO:0000313" key="2">
    <source>
        <dbReference type="Proteomes" id="UP001305414"/>
    </source>
</evidence>
<comment type="caution">
    <text evidence="1">The sequence shown here is derived from an EMBL/GenBank/DDBJ whole genome shotgun (WGS) entry which is preliminary data.</text>
</comment>
<name>A0AAN7UXN2_9PEZI</name>
<accession>A0AAN7UXN2</accession>
<dbReference type="Proteomes" id="UP001305414">
    <property type="component" value="Unassembled WGS sequence"/>
</dbReference>
<evidence type="ECO:0000313" key="1">
    <source>
        <dbReference type="EMBL" id="KAK5635433.1"/>
    </source>
</evidence>
<organism evidence="1 2">
    <name type="scientific">Xylaria bambusicola</name>
    <dbReference type="NCBI Taxonomy" id="326684"/>
    <lineage>
        <taxon>Eukaryota</taxon>
        <taxon>Fungi</taxon>
        <taxon>Dikarya</taxon>
        <taxon>Ascomycota</taxon>
        <taxon>Pezizomycotina</taxon>
        <taxon>Sordariomycetes</taxon>
        <taxon>Xylariomycetidae</taxon>
        <taxon>Xylariales</taxon>
        <taxon>Xylariaceae</taxon>
        <taxon>Xylaria</taxon>
    </lineage>
</organism>
<sequence length="106" mass="12370">MSSIQAIHNQLNIIKHVVVCVDAVDLVNIWLCLWALVRTPNAHIHIVLAPRVLDLRVPTFAKHFEELMKKVGQHYMLDVLHRNPDEIYHCLDDEDLRAYFARDTSF</sequence>
<protein>
    <submittedName>
        <fullName evidence="1">Uncharacterized protein</fullName>
    </submittedName>
</protein>
<gene>
    <name evidence="1" type="ORF">RRF57_011145</name>
</gene>
<dbReference type="EMBL" id="JAWHQM010000053">
    <property type="protein sequence ID" value="KAK5635433.1"/>
    <property type="molecule type" value="Genomic_DNA"/>
</dbReference>